<dbReference type="SUPFAM" id="SSF54285">
    <property type="entry name" value="MoaD/ThiS"/>
    <property type="match status" value="1"/>
</dbReference>
<proteinExistence type="predicted"/>
<name>X1V6R7_9ZZZZ</name>
<evidence type="ECO:0000313" key="1">
    <source>
        <dbReference type="EMBL" id="GAJ08046.1"/>
    </source>
</evidence>
<sequence>MKIIIKLEGYLKYKYPSNILELNYSKPVTIRQVLKDIKISSADVFFIKAGDLIVKEDFLLTKSNEVKLFPIIGGG</sequence>
<organism evidence="1">
    <name type="scientific">marine sediment metagenome</name>
    <dbReference type="NCBI Taxonomy" id="412755"/>
    <lineage>
        <taxon>unclassified sequences</taxon>
        <taxon>metagenomes</taxon>
        <taxon>ecological metagenomes</taxon>
    </lineage>
</organism>
<accession>X1V6R7</accession>
<protein>
    <recommendedName>
        <fullName evidence="2">Ubiquitin Mut7-C domain-containing protein</fullName>
    </recommendedName>
</protein>
<comment type="caution">
    <text evidence="1">The sequence shown here is derived from an EMBL/GenBank/DDBJ whole genome shotgun (WGS) entry which is preliminary data.</text>
</comment>
<gene>
    <name evidence="1" type="ORF">S12H4_47127</name>
</gene>
<dbReference type="Gene3D" id="3.10.20.30">
    <property type="match status" value="1"/>
</dbReference>
<evidence type="ECO:0008006" key="2">
    <source>
        <dbReference type="Google" id="ProtNLM"/>
    </source>
</evidence>
<dbReference type="InterPro" id="IPR012675">
    <property type="entry name" value="Beta-grasp_dom_sf"/>
</dbReference>
<dbReference type="InterPro" id="IPR016155">
    <property type="entry name" value="Mopterin_synth/thiamin_S_b"/>
</dbReference>
<dbReference type="EMBL" id="BARW01029307">
    <property type="protein sequence ID" value="GAJ08046.1"/>
    <property type="molecule type" value="Genomic_DNA"/>
</dbReference>
<reference evidence="1" key="1">
    <citation type="journal article" date="2014" name="Front. Microbiol.">
        <title>High frequency of phylogenetically diverse reductive dehalogenase-homologous genes in deep subseafloor sedimentary metagenomes.</title>
        <authorList>
            <person name="Kawai M."/>
            <person name="Futagami T."/>
            <person name="Toyoda A."/>
            <person name="Takaki Y."/>
            <person name="Nishi S."/>
            <person name="Hori S."/>
            <person name="Arai W."/>
            <person name="Tsubouchi T."/>
            <person name="Morono Y."/>
            <person name="Uchiyama I."/>
            <person name="Ito T."/>
            <person name="Fujiyama A."/>
            <person name="Inagaki F."/>
            <person name="Takami H."/>
        </authorList>
    </citation>
    <scope>NUCLEOTIDE SEQUENCE</scope>
    <source>
        <strain evidence="1">Expedition CK06-06</strain>
    </source>
</reference>
<dbReference type="AlphaFoldDB" id="X1V6R7"/>